<reference evidence="4 5" key="1">
    <citation type="journal article" date="2022" name="ISME Commun">
        <title>Vulcanimicrobium alpinus gen. nov. sp. nov., the first cultivated representative of the candidate phylum 'Eremiobacterota', is a metabolically versatile aerobic anoxygenic phototroph.</title>
        <authorList>
            <person name="Yabe S."/>
            <person name="Muto K."/>
            <person name="Abe K."/>
            <person name="Yokota A."/>
            <person name="Staudigel H."/>
            <person name="Tebo B.M."/>
        </authorList>
    </citation>
    <scope>NUCLEOTIDE SEQUENCE [LARGE SCALE GENOMIC DNA]</scope>
    <source>
        <strain evidence="4 5">WC8-2</strain>
    </source>
</reference>
<protein>
    <submittedName>
        <fullName evidence="4">Enoyl-CoA hydratase</fullName>
    </submittedName>
</protein>
<gene>
    <name evidence="4" type="ORF">WPS_25220</name>
</gene>
<dbReference type="InterPro" id="IPR029045">
    <property type="entry name" value="ClpP/crotonase-like_dom_sf"/>
</dbReference>
<dbReference type="PANTHER" id="PTHR11941:SF54">
    <property type="entry name" value="ENOYL-COA HYDRATASE, MITOCHONDRIAL"/>
    <property type="match status" value="1"/>
</dbReference>
<evidence type="ECO:0000256" key="1">
    <source>
        <dbReference type="ARBA" id="ARBA00005254"/>
    </source>
</evidence>
<evidence type="ECO:0000256" key="2">
    <source>
        <dbReference type="ARBA" id="ARBA00023239"/>
    </source>
</evidence>
<name>A0AAN1XXK2_UNVUL</name>
<dbReference type="EMBL" id="AP025523">
    <property type="protein sequence ID" value="BDE07246.1"/>
    <property type="molecule type" value="Genomic_DNA"/>
</dbReference>
<dbReference type="Proteomes" id="UP001317532">
    <property type="component" value="Chromosome"/>
</dbReference>
<dbReference type="RefSeq" id="WP_317994854.1">
    <property type="nucleotide sequence ID" value="NZ_AP025523.1"/>
</dbReference>
<keyword evidence="5" id="KW-1185">Reference proteome</keyword>
<sequence>MSDEPLIRIDRPAPHVVLLQLNRPKVFNALSNALVAQLADALEACDLDGETRAAVITGDDRAFAAGADIAEFAAAGPRLEEWDRIWGVGLPLIGAVRGLALGGGLELAMSCDLLVVAENARLGQPEINLGVMPGAGGTQRLTRAVGKTLASEMVLLGREFSGREAEAHGLANRCVPAERVLPTALKLASALAKQAPHALRVAKRALGQAYEQSLHASLIDERRAFLALLQTDDAREGVAAFLDKRTPQWRGR</sequence>
<dbReference type="GO" id="GO:0016836">
    <property type="term" value="F:hydro-lyase activity"/>
    <property type="evidence" value="ECO:0007669"/>
    <property type="project" value="UniProtKB-ARBA"/>
</dbReference>
<comment type="similarity">
    <text evidence="1 3">Belongs to the enoyl-CoA hydratase/isomerase family.</text>
</comment>
<dbReference type="Gene3D" id="3.90.226.10">
    <property type="entry name" value="2-enoyl-CoA Hydratase, Chain A, domain 1"/>
    <property type="match status" value="1"/>
</dbReference>
<evidence type="ECO:0000313" key="4">
    <source>
        <dbReference type="EMBL" id="BDE07246.1"/>
    </source>
</evidence>
<proteinExistence type="inferred from homology"/>
<organism evidence="4 5">
    <name type="scientific">Vulcanimicrobium alpinum</name>
    <dbReference type="NCBI Taxonomy" id="3016050"/>
    <lineage>
        <taxon>Bacteria</taxon>
        <taxon>Bacillati</taxon>
        <taxon>Vulcanimicrobiota</taxon>
        <taxon>Vulcanimicrobiia</taxon>
        <taxon>Vulcanimicrobiales</taxon>
        <taxon>Vulcanimicrobiaceae</taxon>
        <taxon>Vulcanimicrobium</taxon>
    </lineage>
</organism>
<dbReference type="FunFam" id="1.10.12.10:FF:000001">
    <property type="entry name" value="Probable enoyl-CoA hydratase, mitochondrial"/>
    <property type="match status" value="1"/>
</dbReference>
<dbReference type="Pfam" id="PF00378">
    <property type="entry name" value="ECH_1"/>
    <property type="match status" value="1"/>
</dbReference>
<dbReference type="InterPro" id="IPR014748">
    <property type="entry name" value="Enoyl-CoA_hydra_C"/>
</dbReference>
<dbReference type="GO" id="GO:0006635">
    <property type="term" value="P:fatty acid beta-oxidation"/>
    <property type="evidence" value="ECO:0007669"/>
    <property type="project" value="TreeGrafter"/>
</dbReference>
<dbReference type="AlphaFoldDB" id="A0AAN1XXK2"/>
<evidence type="ECO:0000256" key="3">
    <source>
        <dbReference type="RuleBase" id="RU003707"/>
    </source>
</evidence>
<keyword evidence="2" id="KW-0456">Lyase</keyword>
<dbReference type="Gene3D" id="1.10.12.10">
    <property type="entry name" value="Lyase 2-enoyl-coa Hydratase, Chain A, domain 2"/>
    <property type="match status" value="1"/>
</dbReference>
<dbReference type="SUPFAM" id="SSF52096">
    <property type="entry name" value="ClpP/crotonase"/>
    <property type="match status" value="1"/>
</dbReference>
<dbReference type="InterPro" id="IPR001753">
    <property type="entry name" value="Enoyl-CoA_hydra/iso"/>
</dbReference>
<dbReference type="PANTHER" id="PTHR11941">
    <property type="entry name" value="ENOYL-COA HYDRATASE-RELATED"/>
    <property type="match status" value="1"/>
</dbReference>
<dbReference type="InterPro" id="IPR018376">
    <property type="entry name" value="Enoyl-CoA_hyd/isom_CS"/>
</dbReference>
<dbReference type="KEGG" id="vab:WPS_25220"/>
<accession>A0AAN1XXK2</accession>
<dbReference type="CDD" id="cd06558">
    <property type="entry name" value="crotonase-like"/>
    <property type="match status" value="1"/>
</dbReference>
<dbReference type="PROSITE" id="PS00166">
    <property type="entry name" value="ENOYL_COA_HYDRATASE"/>
    <property type="match status" value="1"/>
</dbReference>
<evidence type="ECO:0000313" key="5">
    <source>
        <dbReference type="Proteomes" id="UP001317532"/>
    </source>
</evidence>